<accession>A0A840WIJ2</accession>
<dbReference type="Pfam" id="PF07386">
    <property type="entry name" value="DUF1499"/>
    <property type="match status" value="1"/>
</dbReference>
<dbReference type="RefSeq" id="WP_184009016.1">
    <property type="nucleotide sequence ID" value="NZ_JACIJS010000002.1"/>
</dbReference>
<gene>
    <name evidence="1" type="ORF">FHS89_000944</name>
</gene>
<dbReference type="Proteomes" id="UP000553766">
    <property type="component" value="Unassembled WGS sequence"/>
</dbReference>
<dbReference type="AlphaFoldDB" id="A0A840WIJ2"/>
<organism evidence="1 2">
    <name type="scientific">Rubricella aquisinus</name>
    <dbReference type="NCBI Taxonomy" id="2028108"/>
    <lineage>
        <taxon>Bacteria</taxon>
        <taxon>Pseudomonadati</taxon>
        <taxon>Pseudomonadota</taxon>
        <taxon>Alphaproteobacteria</taxon>
        <taxon>Rhodobacterales</taxon>
        <taxon>Paracoccaceae</taxon>
        <taxon>Rubricella</taxon>
    </lineage>
</organism>
<proteinExistence type="predicted"/>
<comment type="caution">
    <text evidence="1">The sequence shown here is derived from an EMBL/GenBank/DDBJ whole genome shotgun (WGS) entry which is preliminary data.</text>
</comment>
<dbReference type="EMBL" id="JACIJS010000002">
    <property type="protein sequence ID" value="MBB5514938.1"/>
    <property type="molecule type" value="Genomic_DNA"/>
</dbReference>
<evidence type="ECO:0000313" key="2">
    <source>
        <dbReference type="Proteomes" id="UP000553766"/>
    </source>
</evidence>
<sequence length="167" mass="18475">MRVLFMLIAFLIVAAVIGGVVMVRTATDDATVWHVNPLEAPTPATPNSFRVVPVLGGQPQSAERVDMEAPIYAANPAIIALALDEFALRQPRTERIAGTPESGWMTYVQRSDLMRYPDYVSVMIFELEDGNSTIALFSRSRFGHGDMGVNGDRMRRWLGTLSSFEVQ</sequence>
<protein>
    <submittedName>
        <fullName evidence="1">Uncharacterized protein (DUF1499 family)</fullName>
    </submittedName>
</protein>
<keyword evidence="2" id="KW-1185">Reference proteome</keyword>
<name>A0A840WIJ2_9RHOB</name>
<dbReference type="InterPro" id="IPR010865">
    <property type="entry name" value="DUF1499"/>
</dbReference>
<reference evidence="1 2" key="1">
    <citation type="submission" date="2020-08" db="EMBL/GenBank/DDBJ databases">
        <title>Genomic Encyclopedia of Type Strains, Phase IV (KMG-IV): sequencing the most valuable type-strain genomes for metagenomic binning, comparative biology and taxonomic classification.</title>
        <authorList>
            <person name="Goeker M."/>
        </authorList>
    </citation>
    <scope>NUCLEOTIDE SEQUENCE [LARGE SCALE GENOMIC DNA]</scope>
    <source>
        <strain evidence="1 2">DSM 103377</strain>
    </source>
</reference>
<evidence type="ECO:0000313" key="1">
    <source>
        <dbReference type="EMBL" id="MBB5514938.1"/>
    </source>
</evidence>